<dbReference type="Pfam" id="PF02156">
    <property type="entry name" value="Glyco_hydro_26"/>
    <property type="match status" value="1"/>
</dbReference>
<dbReference type="InterPro" id="IPR022790">
    <property type="entry name" value="GH26_dom"/>
</dbReference>
<proteinExistence type="inferred from homology"/>
<evidence type="ECO:0000256" key="5">
    <source>
        <dbReference type="SAM" id="MobiDB-lite"/>
    </source>
</evidence>
<evidence type="ECO:0000256" key="4">
    <source>
        <dbReference type="PROSITE-ProRule" id="PRU01100"/>
    </source>
</evidence>
<dbReference type="PANTHER" id="PTHR40079:SF4">
    <property type="entry name" value="GH26 DOMAIN-CONTAINING PROTEIN-RELATED"/>
    <property type="match status" value="1"/>
</dbReference>
<keyword evidence="2 4" id="KW-0378">Hydrolase</keyword>
<feature type="transmembrane region" description="Helical" evidence="6">
    <location>
        <begin position="12"/>
        <end position="31"/>
    </location>
</feature>
<evidence type="ECO:0000256" key="1">
    <source>
        <dbReference type="ARBA" id="ARBA00007754"/>
    </source>
</evidence>
<keyword evidence="6" id="KW-1133">Transmembrane helix</keyword>
<keyword evidence="3 4" id="KW-0326">Glycosidase</keyword>
<dbReference type="PANTHER" id="PTHR40079">
    <property type="entry name" value="MANNAN ENDO-1,4-BETA-MANNOSIDASE E-RELATED"/>
    <property type="match status" value="1"/>
</dbReference>
<evidence type="ECO:0000313" key="9">
    <source>
        <dbReference type="Proteomes" id="UP000284779"/>
    </source>
</evidence>
<evidence type="ECO:0000256" key="6">
    <source>
        <dbReference type="SAM" id="Phobius"/>
    </source>
</evidence>
<organism evidence="8 9">
    <name type="scientific">Eubacterium ventriosum</name>
    <dbReference type="NCBI Taxonomy" id="39496"/>
    <lineage>
        <taxon>Bacteria</taxon>
        <taxon>Bacillati</taxon>
        <taxon>Bacillota</taxon>
        <taxon>Clostridia</taxon>
        <taxon>Eubacteriales</taxon>
        <taxon>Eubacteriaceae</taxon>
        <taxon>Eubacterium</taxon>
    </lineage>
</organism>
<dbReference type="SUPFAM" id="SSF51445">
    <property type="entry name" value="(Trans)glycosidases"/>
    <property type="match status" value="1"/>
</dbReference>
<keyword evidence="6" id="KW-0812">Transmembrane</keyword>
<dbReference type="PROSITE" id="PS51764">
    <property type="entry name" value="GH26"/>
    <property type="match status" value="1"/>
</dbReference>
<keyword evidence="6" id="KW-0472">Membrane</keyword>
<dbReference type="InterPro" id="IPR017853">
    <property type="entry name" value="GH"/>
</dbReference>
<dbReference type="GO" id="GO:0016985">
    <property type="term" value="F:mannan endo-1,4-beta-mannosidase activity"/>
    <property type="evidence" value="ECO:0007669"/>
    <property type="project" value="InterPro"/>
</dbReference>
<sequence length="814" mass="91243">MCDLKIKLNKYTAVILVIIMISTIIYNENIIKADNMFSGNGSLNGWSYDDSWSNGTYTGAGSCVYDSDSNMMKVSLDYSGDSSTSWSQTGISRTSWSGIDFSEYTKVSIDLYYDSTAYTKGSLYVKLAADELFGDNVINIFKQEYTDMGNGKRKVNLVFDIDQNLAQYDKPYKFLVLFAGSNTDYKGDIYIERITMMEHLYVYSTKKANTGTSVTVANNSLNVNGEQVALKEPLKLVDGSADNDVINMYKYLQAVGQTGSTVFGHMDDVSQKAGSLSLSSSDTKDITGSVSGLTGFESSDCFSGYVTRYNLFHSSSQQLTDTKENNIKAAALMSNEAIDQGAIITLCSHMPNFSLTTENEGTFNKTYEKYEFGGSTFYILTGDVMNKIGEGGEYNEIYKAYLDTIAEYANQVNGVIIYRPFHECTGSWFWWGADLCTEAKFKEIFRYTVEYLRDVKGVHNMLYAYSPGTEPTSSSDIDERYPGDDYVDIIGFDAYDQYPISDETASLTGKKYTFQKTLKAKMSLFSAYAENHGKLFALTETGVANEDNKALLETGNERPDWFTEILNIVTDKQYNCCYFMLWTNWARYGAYYTPYVMKVSDDGILYGHELIDNFIDFYNNSKSIFANDQKVAIIDVGNTKEETTTVQPTTTVAPTTTVKPTTVKPTTVAPTTTTAKPTTVTSTTTTAEPTVQPTTVKQSTVQPTTVQTTAEKPTTSKMSVKLDRTKVVKAKKSIKKVKILLKKIKEAKGYVVVISKKRNFKDKVKMRKIKSNSVNFKGLKKNTNYYIKARAYTKINGETIYGKWSKKYKIRLKR</sequence>
<name>A0A413RDG9_9FIRM</name>
<dbReference type="GO" id="GO:0006080">
    <property type="term" value="P:substituted mannan metabolic process"/>
    <property type="evidence" value="ECO:0007669"/>
    <property type="project" value="InterPro"/>
</dbReference>
<evidence type="ECO:0000256" key="2">
    <source>
        <dbReference type="ARBA" id="ARBA00022801"/>
    </source>
</evidence>
<dbReference type="PRINTS" id="PR00739">
    <property type="entry name" value="GLHYDRLASE26"/>
</dbReference>
<reference evidence="8 9" key="1">
    <citation type="submission" date="2018-08" db="EMBL/GenBank/DDBJ databases">
        <title>A genome reference for cultivated species of the human gut microbiota.</title>
        <authorList>
            <person name="Zou Y."/>
            <person name="Xue W."/>
            <person name="Luo G."/>
        </authorList>
    </citation>
    <scope>NUCLEOTIDE SEQUENCE [LARGE SCALE GENOMIC DNA]</scope>
    <source>
        <strain evidence="8 9">AM44-11BH</strain>
    </source>
</reference>
<dbReference type="AlphaFoldDB" id="A0A413RDG9"/>
<dbReference type="InterPro" id="IPR000805">
    <property type="entry name" value="Glyco_hydro_26"/>
</dbReference>
<feature type="compositionally biased region" description="Low complexity" evidence="5">
    <location>
        <begin position="656"/>
        <end position="709"/>
    </location>
</feature>
<dbReference type="InterPro" id="IPR013783">
    <property type="entry name" value="Ig-like_fold"/>
</dbReference>
<dbReference type="Gene3D" id="2.60.40.10">
    <property type="entry name" value="Immunoglobulins"/>
    <property type="match status" value="1"/>
</dbReference>
<evidence type="ECO:0000313" key="8">
    <source>
        <dbReference type="EMBL" id="RHA20823.1"/>
    </source>
</evidence>
<evidence type="ECO:0000259" key="7">
    <source>
        <dbReference type="PROSITE" id="PS51764"/>
    </source>
</evidence>
<feature type="region of interest" description="Disordered" evidence="5">
    <location>
        <begin position="656"/>
        <end position="716"/>
    </location>
</feature>
<protein>
    <recommendedName>
        <fullName evidence="7">GH26 domain-containing protein</fullName>
    </recommendedName>
</protein>
<dbReference type="SUPFAM" id="SSF49785">
    <property type="entry name" value="Galactose-binding domain-like"/>
    <property type="match status" value="1"/>
</dbReference>
<dbReference type="Gene3D" id="3.20.20.80">
    <property type="entry name" value="Glycosidases"/>
    <property type="match status" value="1"/>
</dbReference>
<evidence type="ECO:0000256" key="3">
    <source>
        <dbReference type="ARBA" id="ARBA00023295"/>
    </source>
</evidence>
<dbReference type="Gene3D" id="2.60.120.260">
    <property type="entry name" value="Galactose-binding domain-like"/>
    <property type="match status" value="1"/>
</dbReference>
<gene>
    <name evidence="8" type="ORF">DW944_01250</name>
</gene>
<feature type="active site" description="Nucleophile" evidence="4">
    <location>
        <position position="540"/>
    </location>
</feature>
<accession>A0A413RDG9</accession>
<dbReference type="Proteomes" id="UP000284779">
    <property type="component" value="Unassembled WGS sequence"/>
</dbReference>
<dbReference type="InterPro" id="IPR008979">
    <property type="entry name" value="Galactose-bd-like_sf"/>
</dbReference>
<feature type="domain" description="GH26" evidence="7">
    <location>
        <begin position="243"/>
        <end position="627"/>
    </location>
</feature>
<feature type="active site" description="Proton donor" evidence="4">
    <location>
        <position position="423"/>
    </location>
</feature>
<comment type="caution">
    <text evidence="8">The sequence shown here is derived from an EMBL/GenBank/DDBJ whole genome shotgun (WGS) entry which is preliminary data.</text>
</comment>
<dbReference type="EMBL" id="QSFD01000001">
    <property type="protein sequence ID" value="RHA20823.1"/>
    <property type="molecule type" value="Genomic_DNA"/>
</dbReference>
<comment type="similarity">
    <text evidence="1 4">Belongs to the glycosyl hydrolase 26 family.</text>
</comment>
<keyword evidence="9" id="KW-1185">Reference proteome</keyword>